<dbReference type="Proteomes" id="UP000005522">
    <property type="component" value="Chromosome"/>
</dbReference>
<protein>
    <submittedName>
        <fullName evidence="1">Uncharacterized protein</fullName>
    </submittedName>
</protein>
<sequence length="103" mass="11292">MAYTTLSSDIYKFRQMAENREQHTRDDILSAMDQLDSTQLGLWSFVSALGEIMAYASDNRHAWTDGNIHHIGEGLAAVADIAIGIEETKSQLLHSRAVQGGAA</sequence>
<organism evidence="1 2">
    <name type="scientific">Acidithiobacillus caldus (strain ATCC 51756 / DSM 8584 / KU)</name>
    <dbReference type="NCBI Taxonomy" id="637389"/>
    <lineage>
        <taxon>Bacteria</taxon>
        <taxon>Pseudomonadati</taxon>
        <taxon>Pseudomonadota</taxon>
        <taxon>Acidithiobacillia</taxon>
        <taxon>Acidithiobacillales</taxon>
        <taxon>Acidithiobacillaceae</taxon>
        <taxon>Acidithiobacillus</taxon>
    </lineage>
</organism>
<evidence type="ECO:0000313" key="2">
    <source>
        <dbReference type="Proteomes" id="UP000005522"/>
    </source>
</evidence>
<reference evidence="1 2" key="1">
    <citation type="journal article" date="2009" name="J. Bacteriol.">
        <title>Draft genome sequence of the extremely acidophilic bacterium Acidithiobacillus caldus ATCC 51756 reveals metabolic versatility in the genus Acidithiobacillus.</title>
        <authorList>
            <person name="Valdes J."/>
            <person name="Quatrini R."/>
            <person name="Hallberg K."/>
            <person name="Dopson M."/>
            <person name="Valenzuela P.D."/>
            <person name="Holmes D.S."/>
        </authorList>
    </citation>
    <scope>NUCLEOTIDE SEQUENCE [LARGE SCALE GENOMIC DNA]</scope>
    <source>
        <strain evidence="2">ATCC 51756 / DSM 8584 / KU</strain>
    </source>
</reference>
<gene>
    <name evidence="1" type="ORF">Acaty_c1662</name>
</gene>
<evidence type="ECO:0000313" key="1">
    <source>
        <dbReference type="EMBL" id="AIA55522.1"/>
    </source>
</evidence>
<proteinExistence type="predicted"/>
<dbReference type="KEGG" id="acz:Acaty_c1662"/>
<dbReference type="EMBL" id="CP005986">
    <property type="protein sequence ID" value="AIA55522.1"/>
    <property type="molecule type" value="Genomic_DNA"/>
</dbReference>
<dbReference type="RefSeq" id="WP_004872660.1">
    <property type="nucleotide sequence ID" value="NZ_CP005986.1"/>
</dbReference>
<accession>A0A060A025</accession>
<dbReference type="GeneID" id="92931780"/>
<dbReference type="HOGENOM" id="CLU_171566_0_0_6"/>
<dbReference type="AlphaFoldDB" id="A0A060A025"/>
<name>A0A060A025_ACICK</name>